<accession>A0A072PQI8</accession>
<reference evidence="7 8" key="1">
    <citation type="submission" date="2013-03" db="EMBL/GenBank/DDBJ databases">
        <title>The Genome Sequence of Exophiala aquamarina CBS 119918.</title>
        <authorList>
            <consortium name="The Broad Institute Genomics Platform"/>
            <person name="Cuomo C."/>
            <person name="de Hoog S."/>
            <person name="Gorbushina A."/>
            <person name="Walker B."/>
            <person name="Young S.K."/>
            <person name="Zeng Q."/>
            <person name="Gargeya S."/>
            <person name="Fitzgerald M."/>
            <person name="Haas B."/>
            <person name="Abouelleil A."/>
            <person name="Allen A.W."/>
            <person name="Alvarado L."/>
            <person name="Arachchi H.M."/>
            <person name="Berlin A.M."/>
            <person name="Chapman S.B."/>
            <person name="Gainer-Dewar J."/>
            <person name="Goldberg J."/>
            <person name="Griggs A."/>
            <person name="Gujja S."/>
            <person name="Hansen M."/>
            <person name="Howarth C."/>
            <person name="Imamovic A."/>
            <person name="Ireland A."/>
            <person name="Larimer J."/>
            <person name="McCowan C."/>
            <person name="Murphy C."/>
            <person name="Pearson M."/>
            <person name="Poon T.W."/>
            <person name="Priest M."/>
            <person name="Roberts A."/>
            <person name="Saif S."/>
            <person name="Shea T."/>
            <person name="Sisk P."/>
            <person name="Sykes S."/>
            <person name="Wortman J."/>
            <person name="Nusbaum C."/>
            <person name="Birren B."/>
        </authorList>
    </citation>
    <scope>NUCLEOTIDE SEQUENCE [LARGE SCALE GENOMIC DNA]</scope>
    <source>
        <strain evidence="7 8">CBS 119918</strain>
    </source>
</reference>
<keyword evidence="4" id="KW-0274">FAD</keyword>
<dbReference type="Pfam" id="PF00743">
    <property type="entry name" value="FMO-like"/>
    <property type="match status" value="1"/>
</dbReference>
<evidence type="ECO:0008006" key="9">
    <source>
        <dbReference type="Google" id="ProtNLM"/>
    </source>
</evidence>
<dbReference type="Proteomes" id="UP000027920">
    <property type="component" value="Unassembled WGS sequence"/>
</dbReference>
<feature type="region of interest" description="Disordered" evidence="6">
    <location>
        <begin position="238"/>
        <end position="257"/>
    </location>
</feature>
<sequence length="575" mass="66149">MISKAPETYEIFDQPHSQPTRLKIIHVGAGASGLLLAYKAEKWLQNYEVICYEKNPAIGGTWWENRYPGCACDVPAHTYTYTFWPNTEWSGFYSYSDEIQKYFERFHEHHNLAPYIQLNTEVLSATWLDESCEWEVELRTRDRKFTDRCNVLINGSGVVNKWKWPAIEGISSYKGVLSHSANWDPSIDWAGKNVAVLGTGSSSIQLVPHLANGAQSLTVFARNMTYIAPQIATDEQKIDESSQKTAAAGKHHYTESEKEKFRTDADFHLKYRKKLESALTEMFPLFLRGTKHNLQARQSMRESMLAKIGPGHEQLKRRLIPEWSPGCRRLTPGEGYLETLVQEHVNVVHDEIVRFTESGLLTTAGNEYDFDIVVCATGFDIAYTPHFKIIGRDGVTMEEEWKETPNIYLSITAPKFPNYFVVNGPTGNWGQGCALPSHEVQLEYALQCCKKMQEERICAMEPLQKPTTQINQHLDAWHRKYSVWAEECRSWYKDNKTHGRVYIWPGSLLHHLKTLRTPRYEHYDLRHERDNMWGFLGCGRTDLEIEHENGAQVDLAPYIRAADTPWTLEMPTTGM</sequence>
<keyword evidence="8" id="KW-1185">Reference proteome</keyword>
<protein>
    <recommendedName>
        <fullName evidence="9">Sterigmatocystin biosynthesis monooxygenase stcW</fullName>
    </recommendedName>
</protein>
<dbReference type="PANTHER" id="PTHR42877">
    <property type="entry name" value="L-ORNITHINE N(5)-MONOOXYGENASE-RELATED"/>
    <property type="match status" value="1"/>
</dbReference>
<dbReference type="HOGENOM" id="CLU_006937_6_2_1"/>
<dbReference type="InterPro" id="IPR036188">
    <property type="entry name" value="FAD/NAD-bd_sf"/>
</dbReference>
<dbReference type="GeneID" id="25278523"/>
<keyword evidence="5" id="KW-0560">Oxidoreductase</keyword>
<dbReference type="RefSeq" id="XP_013264607.1">
    <property type="nucleotide sequence ID" value="XM_013409153.1"/>
</dbReference>
<evidence type="ECO:0000256" key="2">
    <source>
        <dbReference type="ARBA" id="ARBA00010139"/>
    </source>
</evidence>
<evidence type="ECO:0000256" key="1">
    <source>
        <dbReference type="ARBA" id="ARBA00001974"/>
    </source>
</evidence>
<evidence type="ECO:0000313" key="8">
    <source>
        <dbReference type="Proteomes" id="UP000027920"/>
    </source>
</evidence>
<dbReference type="InterPro" id="IPR020946">
    <property type="entry name" value="Flavin_mOase-like"/>
</dbReference>
<comment type="similarity">
    <text evidence="2">Belongs to the FAD-binding monooxygenase family.</text>
</comment>
<dbReference type="Gene3D" id="3.50.50.60">
    <property type="entry name" value="FAD/NAD(P)-binding domain"/>
    <property type="match status" value="2"/>
</dbReference>
<comment type="caution">
    <text evidence="7">The sequence shown here is derived from an EMBL/GenBank/DDBJ whole genome shotgun (WGS) entry which is preliminary data.</text>
</comment>
<dbReference type="GO" id="GO:0050660">
    <property type="term" value="F:flavin adenine dinucleotide binding"/>
    <property type="evidence" value="ECO:0007669"/>
    <property type="project" value="InterPro"/>
</dbReference>
<evidence type="ECO:0000256" key="3">
    <source>
        <dbReference type="ARBA" id="ARBA00022630"/>
    </source>
</evidence>
<dbReference type="OrthoDB" id="74360at2759"/>
<evidence type="ECO:0000256" key="5">
    <source>
        <dbReference type="ARBA" id="ARBA00023002"/>
    </source>
</evidence>
<dbReference type="PANTHER" id="PTHR42877:SF8">
    <property type="entry name" value="MONOOXYGENASE"/>
    <property type="match status" value="1"/>
</dbReference>
<proteinExistence type="inferred from homology"/>
<dbReference type="InterPro" id="IPR051209">
    <property type="entry name" value="FAD-bind_Monooxygenase_sf"/>
</dbReference>
<dbReference type="VEuPathDB" id="FungiDB:A1O9_03589"/>
<gene>
    <name evidence="7" type="ORF">A1O9_03589</name>
</gene>
<evidence type="ECO:0000256" key="6">
    <source>
        <dbReference type="SAM" id="MobiDB-lite"/>
    </source>
</evidence>
<dbReference type="GO" id="GO:0050661">
    <property type="term" value="F:NADP binding"/>
    <property type="evidence" value="ECO:0007669"/>
    <property type="project" value="InterPro"/>
</dbReference>
<dbReference type="GO" id="GO:0004499">
    <property type="term" value="F:N,N-dimethylaniline monooxygenase activity"/>
    <property type="evidence" value="ECO:0007669"/>
    <property type="project" value="InterPro"/>
</dbReference>
<organism evidence="7 8">
    <name type="scientific">Exophiala aquamarina CBS 119918</name>
    <dbReference type="NCBI Taxonomy" id="1182545"/>
    <lineage>
        <taxon>Eukaryota</taxon>
        <taxon>Fungi</taxon>
        <taxon>Dikarya</taxon>
        <taxon>Ascomycota</taxon>
        <taxon>Pezizomycotina</taxon>
        <taxon>Eurotiomycetes</taxon>
        <taxon>Chaetothyriomycetidae</taxon>
        <taxon>Chaetothyriales</taxon>
        <taxon>Herpotrichiellaceae</taxon>
        <taxon>Exophiala</taxon>
    </lineage>
</organism>
<comment type="cofactor">
    <cofactor evidence="1">
        <name>FAD</name>
        <dbReference type="ChEBI" id="CHEBI:57692"/>
    </cofactor>
</comment>
<name>A0A072PQI8_9EURO</name>
<keyword evidence="3" id="KW-0285">Flavoprotein</keyword>
<dbReference type="AlphaFoldDB" id="A0A072PQI8"/>
<dbReference type="SUPFAM" id="SSF51905">
    <property type="entry name" value="FAD/NAD(P)-binding domain"/>
    <property type="match status" value="3"/>
</dbReference>
<evidence type="ECO:0000256" key="4">
    <source>
        <dbReference type="ARBA" id="ARBA00022827"/>
    </source>
</evidence>
<dbReference type="EMBL" id="AMGV01000002">
    <property type="protein sequence ID" value="KEF62017.1"/>
    <property type="molecule type" value="Genomic_DNA"/>
</dbReference>
<evidence type="ECO:0000313" key="7">
    <source>
        <dbReference type="EMBL" id="KEF62017.1"/>
    </source>
</evidence>